<keyword evidence="2 4" id="KW-0863">Zinc-finger</keyword>
<keyword evidence="8" id="KW-1185">Reference proteome</keyword>
<evidence type="ECO:0000256" key="3">
    <source>
        <dbReference type="ARBA" id="ARBA00022833"/>
    </source>
</evidence>
<feature type="zinc finger region" description="C3H1-type" evidence="4">
    <location>
        <begin position="1163"/>
        <end position="1190"/>
    </location>
</feature>
<feature type="domain" description="C3H1-type" evidence="6">
    <location>
        <begin position="1163"/>
        <end position="1190"/>
    </location>
</feature>
<feature type="compositionally biased region" description="Basic and acidic residues" evidence="5">
    <location>
        <begin position="1143"/>
        <end position="1159"/>
    </location>
</feature>
<dbReference type="SMART" id="SM00356">
    <property type="entry name" value="ZnF_C3H1"/>
    <property type="match status" value="1"/>
</dbReference>
<dbReference type="Pfam" id="PF18044">
    <property type="entry name" value="zf-CCCH_4"/>
    <property type="match status" value="1"/>
</dbReference>
<evidence type="ECO:0000313" key="7">
    <source>
        <dbReference type="EMBL" id="PYH95918.1"/>
    </source>
</evidence>
<feature type="region of interest" description="Disordered" evidence="5">
    <location>
        <begin position="144"/>
        <end position="220"/>
    </location>
</feature>
<dbReference type="InterPro" id="IPR000571">
    <property type="entry name" value="Znf_CCCH"/>
</dbReference>
<protein>
    <recommendedName>
        <fullName evidence="6">C3H1-type domain-containing protein</fullName>
    </recommendedName>
</protein>
<dbReference type="SUPFAM" id="SSF90229">
    <property type="entry name" value="CCCH zinc finger"/>
    <property type="match status" value="1"/>
</dbReference>
<feature type="region of interest" description="Disordered" evidence="5">
    <location>
        <begin position="366"/>
        <end position="432"/>
    </location>
</feature>
<feature type="compositionally biased region" description="Low complexity" evidence="5">
    <location>
        <begin position="377"/>
        <end position="387"/>
    </location>
</feature>
<feature type="compositionally biased region" description="Low complexity" evidence="5">
    <location>
        <begin position="1039"/>
        <end position="1048"/>
    </location>
</feature>
<feature type="compositionally biased region" description="Low complexity" evidence="5">
    <location>
        <begin position="400"/>
        <end position="421"/>
    </location>
</feature>
<evidence type="ECO:0000256" key="4">
    <source>
        <dbReference type="PROSITE-ProRule" id="PRU00723"/>
    </source>
</evidence>
<feature type="compositionally biased region" description="Polar residues" evidence="5">
    <location>
        <begin position="159"/>
        <end position="168"/>
    </location>
</feature>
<feature type="compositionally biased region" description="Low complexity" evidence="5">
    <location>
        <begin position="187"/>
        <end position="197"/>
    </location>
</feature>
<dbReference type="EMBL" id="KZ825846">
    <property type="protein sequence ID" value="PYH95918.1"/>
    <property type="molecule type" value="Genomic_DNA"/>
</dbReference>
<dbReference type="PROSITE" id="PS50103">
    <property type="entry name" value="ZF_C3H1"/>
    <property type="match status" value="1"/>
</dbReference>
<feature type="compositionally biased region" description="Polar residues" evidence="5">
    <location>
        <begin position="716"/>
        <end position="732"/>
    </location>
</feature>
<evidence type="ECO:0000256" key="5">
    <source>
        <dbReference type="SAM" id="MobiDB-lite"/>
    </source>
</evidence>
<feature type="compositionally biased region" description="Pro residues" evidence="5">
    <location>
        <begin position="422"/>
        <end position="431"/>
    </location>
</feature>
<evidence type="ECO:0000256" key="1">
    <source>
        <dbReference type="ARBA" id="ARBA00022723"/>
    </source>
</evidence>
<dbReference type="Proteomes" id="UP000247810">
    <property type="component" value="Unassembled WGS sequence"/>
</dbReference>
<dbReference type="OrthoDB" id="4347at2759"/>
<name>A0A319E5L3_9EURO</name>
<reference evidence="7 8" key="1">
    <citation type="submission" date="2018-02" db="EMBL/GenBank/DDBJ databases">
        <title>The genomes of Aspergillus section Nigri reveals drivers in fungal speciation.</title>
        <authorList>
            <consortium name="DOE Joint Genome Institute"/>
            <person name="Vesth T.C."/>
            <person name="Nybo J."/>
            <person name="Theobald S."/>
            <person name="Brandl J."/>
            <person name="Frisvad J.C."/>
            <person name="Nielsen K.F."/>
            <person name="Lyhne E.K."/>
            <person name="Kogle M.E."/>
            <person name="Kuo A."/>
            <person name="Riley R."/>
            <person name="Clum A."/>
            <person name="Nolan M."/>
            <person name="Lipzen A."/>
            <person name="Salamov A."/>
            <person name="Henrissat B."/>
            <person name="Wiebenga A."/>
            <person name="De vries R.P."/>
            <person name="Grigoriev I.V."/>
            <person name="Mortensen U.H."/>
            <person name="Andersen M.R."/>
            <person name="Baker S.E."/>
        </authorList>
    </citation>
    <scope>NUCLEOTIDE SEQUENCE [LARGE SCALE GENOMIC DNA]</scope>
    <source>
        <strain evidence="7 8">CBS 707.79</strain>
    </source>
</reference>
<keyword evidence="1 4" id="KW-0479">Metal-binding</keyword>
<evidence type="ECO:0000313" key="8">
    <source>
        <dbReference type="Proteomes" id="UP000247810"/>
    </source>
</evidence>
<accession>A0A319E5L3</accession>
<gene>
    <name evidence="7" type="ORF">BO71DRAFT_194388</name>
</gene>
<feature type="region of interest" description="Disordered" evidence="5">
    <location>
        <begin position="668"/>
        <end position="687"/>
    </location>
</feature>
<dbReference type="STRING" id="1448320.A0A319E5L3"/>
<feature type="region of interest" description="Disordered" evidence="5">
    <location>
        <begin position="1110"/>
        <end position="1165"/>
    </location>
</feature>
<feature type="compositionally biased region" description="Basic and acidic residues" evidence="5">
    <location>
        <begin position="953"/>
        <end position="963"/>
    </location>
</feature>
<feature type="compositionally biased region" description="Basic residues" evidence="5">
    <location>
        <begin position="794"/>
        <end position="806"/>
    </location>
</feature>
<keyword evidence="3 4" id="KW-0862">Zinc</keyword>
<evidence type="ECO:0000256" key="2">
    <source>
        <dbReference type="ARBA" id="ARBA00022771"/>
    </source>
</evidence>
<feature type="compositionally biased region" description="Basic and acidic residues" evidence="5">
    <location>
        <begin position="833"/>
        <end position="854"/>
    </location>
</feature>
<proteinExistence type="predicted"/>
<feature type="region of interest" description="Disordered" evidence="5">
    <location>
        <begin position="1"/>
        <end position="120"/>
    </location>
</feature>
<feature type="compositionally biased region" description="Polar residues" evidence="5">
    <location>
        <begin position="1"/>
        <end position="13"/>
    </location>
</feature>
<sequence length="1191" mass="131417">MNGGMEQSPSQNLLPGLHRASVDPGSLPPEYWNNFEPLYTTPDPPHQHAHPPQQQLQQLQQIQQPQQQPQQQSQPLGISWDHPVFNQQTPSRSPLPTPQEPTHGIYPPSTPQSWRPNPLQHPQQIIHSAPHTFMNHQYRQTPQFSHTQAAFDSQPLPASDNSHYQSYTFPRAYYPPQNISVPDVFAQSNSPRPAQSQPRPPQYRSDSHQHQIPQYSLPTGYAEGNSHVPINFAAGYAPSTSTVPDQTINPQYLSSAQQAANQQAPLHNNLLYLNPADYERSEEPKYVPIKKAADPASDRMGYLTGDRLYNFYRDDLQVPQVLGHPQPIASNNQPIASNSQPIAPNTKYEFVLPMNGQNIMPATAAPRAVKPKKQPSVKKQPQAQAKKATMKAGSKKLDGKSASSSSGSDSSDSELEIQAPEEPSPIPPIRPTQPEAAAQYDALIAVWSPRNRRPNIDKVKTALVAFKDVVKTVRDSWKESTQAMKVAENKGETEKAAQLKKDAVLQRRLMDVVVSTTLEKGHPVIVEKLGEHPMAVAALYSFLLDRHQASDIDGALTVNILKLLSHFVTMDEEVLQKTNVSKLLPRFVKRGGQTVKELAQKILNNAIASTKRKQETTKTTLKEGSPTKAPVADLAAADGRAELAGSKRIREGEGNGQPATKRVVTANPKPVAKPAAAGAPGVVKRPHEAGQENKIAMASANAARKANIIAPKPTNLFGSLSSASKRPGTSNAERAAAAAAKTSLPTEKKETQPPPPRPTFSFGDLMADLNKQKDPAPAQPTEDRPPETEEERKKRLRKEARRKLRVTWKPDSSLTEVRLFTHDPEEELGPGDRSQREAGDVKGEGRVLKLHRDLEEYEEEEEGGIREEQLHEYYEPSEIDTENISTEDRNGSFIKRGGVQEPTSPEKQAQEHREATTLMVFYTSPADVPSTPKEPPPSDAEDAAPEVMEFGELPDHVKARQDRYFAAVNPQPVPAPPSTQNSQFDITNLLKIIQSAPQQQSTPPPPQPQAAPAPMSDLERTFSMFRQQPQLQPQPQPQQPQASLLQMPQFPPAPQPPAAQGVDFQKLLSIINTQQQMQPPAAPVVPQVQPSQPSIAPNLAAFISQFANQSQSGPAANVPSSGLYEDPERKRMRETGGFDGQDDERVNSSKRNRSNDANKKHPKAGLVPCRYWREGKCRKGDECTFRHDSLN</sequence>
<feature type="compositionally biased region" description="Polar residues" evidence="5">
    <location>
        <begin position="1110"/>
        <end position="1120"/>
    </location>
</feature>
<evidence type="ECO:0000259" key="6">
    <source>
        <dbReference type="PROSITE" id="PS50103"/>
    </source>
</evidence>
<feature type="compositionally biased region" description="Low complexity" evidence="5">
    <location>
        <begin position="50"/>
        <end position="76"/>
    </location>
</feature>
<dbReference type="VEuPathDB" id="FungiDB:BO71DRAFT_194388"/>
<organism evidence="7 8">
    <name type="scientific">Aspergillus ellipticus CBS 707.79</name>
    <dbReference type="NCBI Taxonomy" id="1448320"/>
    <lineage>
        <taxon>Eukaryota</taxon>
        <taxon>Fungi</taxon>
        <taxon>Dikarya</taxon>
        <taxon>Ascomycota</taxon>
        <taxon>Pezizomycotina</taxon>
        <taxon>Eurotiomycetes</taxon>
        <taxon>Eurotiomycetidae</taxon>
        <taxon>Eurotiales</taxon>
        <taxon>Aspergillaceae</taxon>
        <taxon>Aspergillus</taxon>
        <taxon>Aspergillus subgen. Circumdati</taxon>
    </lineage>
</organism>
<feature type="compositionally biased region" description="Basic and acidic residues" evidence="5">
    <location>
        <begin position="863"/>
        <end position="874"/>
    </location>
</feature>
<feature type="region of interest" description="Disordered" evidence="5">
    <location>
        <begin position="1028"/>
        <end position="1060"/>
    </location>
</feature>
<feature type="compositionally biased region" description="Basic and acidic residues" evidence="5">
    <location>
        <begin position="1126"/>
        <end position="1136"/>
    </location>
</feature>
<dbReference type="InterPro" id="IPR041367">
    <property type="entry name" value="Znf-CCCH_4"/>
</dbReference>
<dbReference type="Gene3D" id="4.10.1000.10">
    <property type="entry name" value="Zinc finger, CCCH-type"/>
    <property type="match status" value="1"/>
</dbReference>
<feature type="region of interest" description="Disordered" evidence="5">
    <location>
        <begin position="713"/>
        <end position="982"/>
    </location>
</feature>
<dbReference type="InterPro" id="IPR036855">
    <property type="entry name" value="Znf_CCCH_sf"/>
</dbReference>
<feature type="compositionally biased region" description="Low complexity" evidence="5">
    <location>
        <begin position="668"/>
        <end position="683"/>
    </location>
</feature>
<feature type="compositionally biased region" description="Polar residues" evidence="5">
    <location>
        <begin position="111"/>
        <end position="120"/>
    </location>
</feature>
<dbReference type="AlphaFoldDB" id="A0A319E5L3"/>
<feature type="compositionally biased region" description="Basic and acidic residues" evidence="5">
    <location>
        <begin position="781"/>
        <end position="793"/>
    </location>
</feature>
<dbReference type="GO" id="GO:0008270">
    <property type="term" value="F:zinc ion binding"/>
    <property type="evidence" value="ECO:0007669"/>
    <property type="project" value="UniProtKB-KW"/>
</dbReference>